<dbReference type="FunFam" id="3.30.565.10:FF:000006">
    <property type="entry name" value="Sensor histidine kinase WalK"/>
    <property type="match status" value="1"/>
</dbReference>
<keyword evidence="7" id="KW-0808">Transferase</keyword>
<dbReference type="Pfam" id="PF00512">
    <property type="entry name" value="HisKA"/>
    <property type="match status" value="1"/>
</dbReference>
<evidence type="ECO:0000259" key="16">
    <source>
        <dbReference type="PROSITE" id="PS50109"/>
    </source>
</evidence>
<evidence type="ECO:0000313" key="18">
    <source>
        <dbReference type="EMBL" id="QJR34486.1"/>
    </source>
</evidence>
<dbReference type="CDD" id="cd00130">
    <property type="entry name" value="PAS"/>
    <property type="match status" value="1"/>
</dbReference>
<evidence type="ECO:0000256" key="11">
    <source>
        <dbReference type="ARBA" id="ARBA00022840"/>
    </source>
</evidence>
<dbReference type="SUPFAM" id="SSF55874">
    <property type="entry name" value="ATPase domain of HSP90 chaperone/DNA topoisomerase II/histidine kinase"/>
    <property type="match status" value="1"/>
</dbReference>
<evidence type="ECO:0000256" key="1">
    <source>
        <dbReference type="ARBA" id="ARBA00000085"/>
    </source>
</evidence>
<dbReference type="AlphaFoldDB" id="A0A6M4IM51"/>
<reference evidence="18 19" key="1">
    <citation type="submission" date="2020-05" db="EMBL/GenBank/DDBJ databases">
        <title>Complete genome sequence of Gemmatimonas greenlandica TET16.</title>
        <authorList>
            <person name="Zeng Y."/>
        </authorList>
    </citation>
    <scope>NUCLEOTIDE SEQUENCE [LARGE SCALE GENOMIC DNA]</scope>
    <source>
        <strain evidence="18 19">TET16</strain>
    </source>
</reference>
<dbReference type="InterPro" id="IPR050351">
    <property type="entry name" value="BphY/WalK/GraS-like"/>
</dbReference>
<keyword evidence="8 15" id="KW-0812">Transmembrane</keyword>
<dbReference type="GO" id="GO:0005524">
    <property type="term" value="F:ATP binding"/>
    <property type="evidence" value="ECO:0007669"/>
    <property type="project" value="UniProtKB-KW"/>
</dbReference>
<evidence type="ECO:0000256" key="10">
    <source>
        <dbReference type="ARBA" id="ARBA00022777"/>
    </source>
</evidence>
<feature type="transmembrane region" description="Helical" evidence="15">
    <location>
        <begin position="56"/>
        <end position="76"/>
    </location>
</feature>
<dbReference type="PROSITE" id="PS50885">
    <property type="entry name" value="HAMP"/>
    <property type="match status" value="1"/>
</dbReference>
<dbReference type="Gene3D" id="3.30.565.10">
    <property type="entry name" value="Histidine kinase-like ATPase, C-terminal domain"/>
    <property type="match status" value="1"/>
</dbReference>
<dbReference type="InterPro" id="IPR003661">
    <property type="entry name" value="HisK_dim/P_dom"/>
</dbReference>
<dbReference type="Proteomes" id="UP000500938">
    <property type="component" value="Chromosome"/>
</dbReference>
<dbReference type="InterPro" id="IPR000014">
    <property type="entry name" value="PAS"/>
</dbReference>
<dbReference type="PROSITE" id="PS50109">
    <property type="entry name" value="HIS_KIN"/>
    <property type="match status" value="1"/>
</dbReference>
<dbReference type="GO" id="GO:0000156">
    <property type="term" value="F:phosphorelay response regulator activity"/>
    <property type="evidence" value="ECO:0007669"/>
    <property type="project" value="TreeGrafter"/>
</dbReference>
<evidence type="ECO:0000256" key="14">
    <source>
        <dbReference type="ARBA" id="ARBA00023136"/>
    </source>
</evidence>
<dbReference type="InterPro" id="IPR004358">
    <property type="entry name" value="Sig_transdc_His_kin-like_C"/>
</dbReference>
<evidence type="ECO:0000256" key="12">
    <source>
        <dbReference type="ARBA" id="ARBA00022989"/>
    </source>
</evidence>
<feature type="domain" description="HAMP" evidence="17">
    <location>
        <begin position="76"/>
        <end position="129"/>
    </location>
</feature>
<dbReference type="Pfam" id="PF02518">
    <property type="entry name" value="HATPase_c"/>
    <property type="match status" value="1"/>
</dbReference>
<feature type="transmembrane region" description="Helical" evidence="15">
    <location>
        <begin position="7"/>
        <end position="26"/>
    </location>
</feature>
<dbReference type="PRINTS" id="PR00344">
    <property type="entry name" value="BCTRLSENSOR"/>
</dbReference>
<dbReference type="GO" id="GO:0000155">
    <property type="term" value="F:phosphorelay sensor kinase activity"/>
    <property type="evidence" value="ECO:0007669"/>
    <property type="project" value="InterPro"/>
</dbReference>
<dbReference type="InterPro" id="IPR035965">
    <property type="entry name" value="PAS-like_dom_sf"/>
</dbReference>
<dbReference type="KEGG" id="ggr:HKW67_02590"/>
<keyword evidence="9" id="KW-0547">Nucleotide-binding</keyword>
<keyword evidence="5" id="KW-1003">Cell membrane</keyword>
<evidence type="ECO:0000256" key="7">
    <source>
        <dbReference type="ARBA" id="ARBA00022679"/>
    </source>
</evidence>
<comment type="subcellular location">
    <subcellularLocation>
        <location evidence="3">Cell membrane</location>
    </subcellularLocation>
    <subcellularLocation>
        <location evidence="2">Membrane</location>
        <topology evidence="2">Multi-pass membrane protein</topology>
    </subcellularLocation>
</comment>
<keyword evidence="19" id="KW-1185">Reference proteome</keyword>
<dbReference type="InterPro" id="IPR036890">
    <property type="entry name" value="HATPase_C_sf"/>
</dbReference>
<evidence type="ECO:0000256" key="8">
    <source>
        <dbReference type="ARBA" id="ARBA00022692"/>
    </source>
</evidence>
<accession>A0A6M4IM51</accession>
<dbReference type="SMART" id="SM00387">
    <property type="entry name" value="HATPase_c"/>
    <property type="match status" value="1"/>
</dbReference>
<dbReference type="EMBL" id="CP053085">
    <property type="protein sequence ID" value="QJR34486.1"/>
    <property type="molecule type" value="Genomic_DNA"/>
</dbReference>
<dbReference type="SMART" id="SM00304">
    <property type="entry name" value="HAMP"/>
    <property type="match status" value="1"/>
</dbReference>
<evidence type="ECO:0000256" key="15">
    <source>
        <dbReference type="SAM" id="Phobius"/>
    </source>
</evidence>
<evidence type="ECO:0000256" key="5">
    <source>
        <dbReference type="ARBA" id="ARBA00022475"/>
    </source>
</evidence>
<dbReference type="CDD" id="cd00082">
    <property type="entry name" value="HisKA"/>
    <property type="match status" value="1"/>
</dbReference>
<keyword evidence="14 15" id="KW-0472">Membrane</keyword>
<keyword evidence="6" id="KW-0597">Phosphoprotein</keyword>
<evidence type="ECO:0000259" key="17">
    <source>
        <dbReference type="PROSITE" id="PS50885"/>
    </source>
</evidence>
<evidence type="ECO:0000256" key="3">
    <source>
        <dbReference type="ARBA" id="ARBA00004236"/>
    </source>
</evidence>
<organism evidence="18 19">
    <name type="scientific">Gemmatimonas groenlandica</name>
    <dbReference type="NCBI Taxonomy" id="2732249"/>
    <lineage>
        <taxon>Bacteria</taxon>
        <taxon>Pseudomonadati</taxon>
        <taxon>Gemmatimonadota</taxon>
        <taxon>Gemmatimonadia</taxon>
        <taxon>Gemmatimonadales</taxon>
        <taxon>Gemmatimonadaceae</taxon>
        <taxon>Gemmatimonas</taxon>
    </lineage>
</organism>
<dbReference type="PANTHER" id="PTHR42878:SF7">
    <property type="entry name" value="SENSOR HISTIDINE KINASE GLRK"/>
    <property type="match status" value="1"/>
</dbReference>
<dbReference type="SUPFAM" id="SSF158472">
    <property type="entry name" value="HAMP domain-like"/>
    <property type="match status" value="1"/>
</dbReference>
<keyword evidence="13" id="KW-0902">Two-component regulatory system</keyword>
<evidence type="ECO:0000256" key="13">
    <source>
        <dbReference type="ARBA" id="ARBA00023012"/>
    </source>
</evidence>
<evidence type="ECO:0000256" key="4">
    <source>
        <dbReference type="ARBA" id="ARBA00012438"/>
    </source>
</evidence>
<dbReference type="RefSeq" id="WP_171223912.1">
    <property type="nucleotide sequence ID" value="NZ_CP053085.1"/>
</dbReference>
<evidence type="ECO:0000256" key="9">
    <source>
        <dbReference type="ARBA" id="ARBA00022741"/>
    </source>
</evidence>
<sequence length="472" mass="50716">MRLAQRIVVNSFVVATLLVGIVLFAVERRVTERVRAEEPTAAASADEFLAKVRRDIVIAGLAALLVGVALAQVLAAPVARPIEELRDVARGLAAGDLTQRPSRAIAGGEVGDLAEALRRLAEQLEARLQALHGEEALLVALTESLNEGVIAVDARQRVVRINETARQLLRLREPVPFPADFLPRDRTLREAMAAVLSGSDAVPDEVRVDDRTLSLTARPLPGGGAVLALYDLTPVRRLEAVRRDFVANVSHELRTPLTVIGGFVETLQDEELPPELRRQFLAMCEGNVRRMQRIVDDLLDLSRIESGGWVPNPIDLDIAAVAAEVFAPLQTAATAKGVVLRTEIGADAGHLHIDPTAARQILSNLAENALRHTTTGEVVLFSQIDEGGTRIGVRDTGTGIGAEHLPRIFERFYRADPGRSREAGGTGLGLAIVRHLAESHGGSVKAESQPGVGTTISAWIPRDVASTDYSEG</sequence>
<keyword evidence="11" id="KW-0067">ATP-binding</keyword>
<protein>
    <recommendedName>
        <fullName evidence="4">histidine kinase</fullName>
        <ecNumber evidence="4">2.7.13.3</ecNumber>
    </recommendedName>
</protein>
<dbReference type="FunFam" id="1.10.287.130:FF:000008">
    <property type="entry name" value="Two-component sensor histidine kinase"/>
    <property type="match status" value="1"/>
</dbReference>
<dbReference type="GO" id="GO:0030295">
    <property type="term" value="F:protein kinase activator activity"/>
    <property type="evidence" value="ECO:0007669"/>
    <property type="project" value="TreeGrafter"/>
</dbReference>
<dbReference type="InterPro" id="IPR036097">
    <property type="entry name" value="HisK_dim/P_sf"/>
</dbReference>
<keyword evidence="10" id="KW-0418">Kinase</keyword>
<comment type="catalytic activity">
    <reaction evidence="1">
        <text>ATP + protein L-histidine = ADP + protein N-phospho-L-histidine.</text>
        <dbReference type="EC" id="2.7.13.3"/>
    </reaction>
</comment>
<keyword evidence="12 15" id="KW-1133">Transmembrane helix</keyword>
<dbReference type="Gene3D" id="3.30.450.20">
    <property type="entry name" value="PAS domain"/>
    <property type="match status" value="1"/>
</dbReference>
<dbReference type="Pfam" id="PF00672">
    <property type="entry name" value="HAMP"/>
    <property type="match status" value="1"/>
</dbReference>
<name>A0A6M4IM51_9BACT</name>
<dbReference type="GO" id="GO:0007234">
    <property type="term" value="P:osmosensory signaling via phosphorelay pathway"/>
    <property type="evidence" value="ECO:0007669"/>
    <property type="project" value="TreeGrafter"/>
</dbReference>
<dbReference type="PANTHER" id="PTHR42878">
    <property type="entry name" value="TWO-COMPONENT HISTIDINE KINASE"/>
    <property type="match status" value="1"/>
</dbReference>
<dbReference type="Gene3D" id="1.10.287.130">
    <property type="match status" value="1"/>
</dbReference>
<dbReference type="GO" id="GO:0005886">
    <property type="term" value="C:plasma membrane"/>
    <property type="evidence" value="ECO:0007669"/>
    <property type="project" value="UniProtKB-SubCell"/>
</dbReference>
<dbReference type="SUPFAM" id="SSF47384">
    <property type="entry name" value="Homodimeric domain of signal transducing histidine kinase"/>
    <property type="match status" value="1"/>
</dbReference>
<dbReference type="InterPro" id="IPR003660">
    <property type="entry name" value="HAMP_dom"/>
</dbReference>
<dbReference type="Gene3D" id="1.10.8.500">
    <property type="entry name" value="HAMP domain in histidine kinase"/>
    <property type="match status" value="1"/>
</dbReference>
<dbReference type="SMART" id="SM00388">
    <property type="entry name" value="HisKA"/>
    <property type="match status" value="1"/>
</dbReference>
<feature type="domain" description="Histidine kinase" evidence="16">
    <location>
        <begin position="248"/>
        <end position="464"/>
    </location>
</feature>
<evidence type="ECO:0000313" key="19">
    <source>
        <dbReference type="Proteomes" id="UP000500938"/>
    </source>
</evidence>
<dbReference type="EC" id="2.7.13.3" evidence="4"/>
<dbReference type="InterPro" id="IPR005467">
    <property type="entry name" value="His_kinase_dom"/>
</dbReference>
<dbReference type="CDD" id="cd06225">
    <property type="entry name" value="HAMP"/>
    <property type="match status" value="1"/>
</dbReference>
<dbReference type="SUPFAM" id="SSF55785">
    <property type="entry name" value="PYP-like sensor domain (PAS domain)"/>
    <property type="match status" value="1"/>
</dbReference>
<proteinExistence type="predicted"/>
<dbReference type="InterPro" id="IPR003594">
    <property type="entry name" value="HATPase_dom"/>
</dbReference>
<evidence type="ECO:0000256" key="6">
    <source>
        <dbReference type="ARBA" id="ARBA00022553"/>
    </source>
</evidence>
<gene>
    <name evidence="18" type="ORF">HKW67_02590</name>
</gene>
<evidence type="ECO:0000256" key="2">
    <source>
        <dbReference type="ARBA" id="ARBA00004141"/>
    </source>
</evidence>